<name>A0ABV6BGP4_9GAMM</name>
<keyword evidence="3" id="KW-1185">Reference proteome</keyword>
<protein>
    <recommendedName>
        <fullName evidence="4">DUF1579 domain-containing protein</fullName>
    </recommendedName>
</protein>
<evidence type="ECO:0000313" key="2">
    <source>
        <dbReference type="EMBL" id="MFC0050044.1"/>
    </source>
</evidence>
<feature type="chain" id="PRO_5045769289" description="DUF1579 domain-containing protein" evidence="1">
    <location>
        <begin position="24"/>
        <end position="179"/>
    </location>
</feature>
<feature type="signal peptide" evidence="1">
    <location>
        <begin position="1"/>
        <end position="23"/>
    </location>
</feature>
<dbReference type="EMBL" id="JBHLXP010000005">
    <property type="protein sequence ID" value="MFC0050044.1"/>
    <property type="molecule type" value="Genomic_DNA"/>
</dbReference>
<comment type="caution">
    <text evidence="2">The sequence shown here is derived from an EMBL/GenBank/DDBJ whole genome shotgun (WGS) entry which is preliminary data.</text>
</comment>
<sequence>MIPRTYIFSACCLLLGLLGSAQAAPENLSAELEPLRPYIGKTWRGLLSEPGKPEKIDISHWERALNGTAVKISHSVNQGEYGGETTVFFDKKLKQLRYFYFTTAGFYTHGTMQFDAKTGVLAAQEQVENNTYGITAVRSSSSVVAGQLKVSAEYLQHGKWVAGHSAIYTEAPDAKVEFK</sequence>
<dbReference type="Proteomes" id="UP001589813">
    <property type="component" value="Unassembled WGS sequence"/>
</dbReference>
<accession>A0ABV6BGP4</accession>
<evidence type="ECO:0008006" key="4">
    <source>
        <dbReference type="Google" id="ProtNLM"/>
    </source>
</evidence>
<keyword evidence="1" id="KW-0732">Signal</keyword>
<proteinExistence type="predicted"/>
<gene>
    <name evidence="2" type="ORF">ACFFJP_17210</name>
</gene>
<evidence type="ECO:0000313" key="3">
    <source>
        <dbReference type="Proteomes" id="UP001589813"/>
    </source>
</evidence>
<reference evidence="2 3" key="1">
    <citation type="submission" date="2024-09" db="EMBL/GenBank/DDBJ databases">
        <authorList>
            <person name="Sun Q."/>
            <person name="Mori K."/>
        </authorList>
    </citation>
    <scope>NUCLEOTIDE SEQUENCE [LARGE SCALE GENOMIC DNA]</scope>
    <source>
        <strain evidence="2 3">KCTC 23315</strain>
    </source>
</reference>
<dbReference type="RefSeq" id="WP_377247077.1">
    <property type="nucleotide sequence ID" value="NZ_JBHLXP010000005.1"/>
</dbReference>
<organism evidence="2 3">
    <name type="scientific">Rheinheimera tilapiae</name>
    <dbReference type="NCBI Taxonomy" id="875043"/>
    <lineage>
        <taxon>Bacteria</taxon>
        <taxon>Pseudomonadati</taxon>
        <taxon>Pseudomonadota</taxon>
        <taxon>Gammaproteobacteria</taxon>
        <taxon>Chromatiales</taxon>
        <taxon>Chromatiaceae</taxon>
        <taxon>Rheinheimera</taxon>
    </lineage>
</organism>
<evidence type="ECO:0000256" key="1">
    <source>
        <dbReference type="SAM" id="SignalP"/>
    </source>
</evidence>